<keyword evidence="5" id="KW-0378">Hydrolase</keyword>
<evidence type="ECO:0000256" key="1">
    <source>
        <dbReference type="ARBA" id="ARBA00001946"/>
    </source>
</evidence>
<evidence type="ECO:0000259" key="8">
    <source>
        <dbReference type="Pfam" id="PF03372"/>
    </source>
</evidence>
<evidence type="ECO:0000256" key="6">
    <source>
        <dbReference type="ARBA" id="ARBA00022842"/>
    </source>
</evidence>
<keyword evidence="2" id="KW-0540">Nuclease</keyword>
<dbReference type="Pfam" id="PF03372">
    <property type="entry name" value="Exo_endo_phos"/>
    <property type="match status" value="1"/>
</dbReference>
<keyword evidence="7" id="KW-0234">DNA repair</keyword>
<dbReference type="Proteomes" id="UP000683575">
    <property type="component" value="Chromosome"/>
</dbReference>
<dbReference type="InterPro" id="IPR051547">
    <property type="entry name" value="TDP2-like"/>
</dbReference>
<proteinExistence type="predicted"/>
<keyword evidence="3" id="KW-0479">Metal-binding</keyword>
<keyword evidence="6" id="KW-0460">Magnesium</keyword>
<evidence type="ECO:0000256" key="7">
    <source>
        <dbReference type="ARBA" id="ARBA00023204"/>
    </source>
</evidence>
<evidence type="ECO:0000256" key="3">
    <source>
        <dbReference type="ARBA" id="ARBA00022723"/>
    </source>
</evidence>
<dbReference type="RefSeq" id="WP_216941169.1">
    <property type="nucleotide sequence ID" value="NZ_CP077062.1"/>
</dbReference>
<dbReference type="GO" id="GO:0016787">
    <property type="term" value="F:hydrolase activity"/>
    <property type="evidence" value="ECO:0007669"/>
    <property type="project" value="UniProtKB-KW"/>
</dbReference>
<dbReference type="EMBL" id="CP077062">
    <property type="protein sequence ID" value="QWZ09323.1"/>
    <property type="molecule type" value="Genomic_DNA"/>
</dbReference>
<dbReference type="GO" id="GO:0004519">
    <property type="term" value="F:endonuclease activity"/>
    <property type="evidence" value="ECO:0007669"/>
    <property type="project" value="UniProtKB-KW"/>
</dbReference>
<dbReference type="AlphaFoldDB" id="A0A975Y1A8"/>
<evidence type="ECO:0000313" key="9">
    <source>
        <dbReference type="EMBL" id="QWZ09323.1"/>
    </source>
</evidence>
<accession>A0A975Y1A8</accession>
<name>A0A975Y1A8_9ACTN</name>
<keyword evidence="9" id="KW-0255">Endonuclease</keyword>
<evidence type="ECO:0000256" key="5">
    <source>
        <dbReference type="ARBA" id="ARBA00022801"/>
    </source>
</evidence>
<dbReference type="InterPro" id="IPR005135">
    <property type="entry name" value="Endo/exonuclease/phosphatase"/>
</dbReference>
<sequence length="309" mass="32397">MTGLRVATYNLYLGADVALLFDAADLDQLAERVHVVRAQLAGTRFEERAVAVAAVLARERVDLVGLQEVSRWTTTPADGAEQVLVDFLPTLLAALDAAGAPYDAHAVNPNFGGALPVAGEGVFTLSGANVTLVRRGGPVEVVAETTGAYDARLDVPTGIEGVTFPVVRSWGRVDVRVAGRPVRFVNTHTEAYDAPVRDAQRDAVLAANAGTDAPVVLVGDLNARPDAVGVPAGWTDAWTRGAGDGFTCGQAPDLANAVSTLHERIDYVWVRGARVLGARTVGDREADRTAPHGLWPSDHAGVVADLDVG</sequence>
<organism evidence="9 10">
    <name type="scientific">Nocardioides panacis</name>
    <dbReference type="NCBI Taxonomy" id="2849501"/>
    <lineage>
        <taxon>Bacteria</taxon>
        <taxon>Bacillati</taxon>
        <taxon>Actinomycetota</taxon>
        <taxon>Actinomycetes</taxon>
        <taxon>Propionibacteriales</taxon>
        <taxon>Nocardioidaceae</taxon>
        <taxon>Nocardioides</taxon>
    </lineage>
</organism>
<dbReference type="PANTHER" id="PTHR15822:SF4">
    <property type="entry name" value="TYROSYL-DNA PHOSPHODIESTERASE 2"/>
    <property type="match status" value="1"/>
</dbReference>
<dbReference type="GO" id="GO:0046872">
    <property type="term" value="F:metal ion binding"/>
    <property type="evidence" value="ECO:0007669"/>
    <property type="project" value="UniProtKB-KW"/>
</dbReference>
<dbReference type="GO" id="GO:0006281">
    <property type="term" value="P:DNA repair"/>
    <property type="evidence" value="ECO:0007669"/>
    <property type="project" value="UniProtKB-KW"/>
</dbReference>
<comment type="cofactor">
    <cofactor evidence="1">
        <name>Mg(2+)</name>
        <dbReference type="ChEBI" id="CHEBI:18420"/>
    </cofactor>
</comment>
<dbReference type="KEGG" id="nps:KRR39_05950"/>
<evidence type="ECO:0000256" key="4">
    <source>
        <dbReference type="ARBA" id="ARBA00022763"/>
    </source>
</evidence>
<dbReference type="PANTHER" id="PTHR15822">
    <property type="entry name" value="TRAF AND TNF RECEPTOR-ASSOCIATED PROTEIN"/>
    <property type="match status" value="1"/>
</dbReference>
<gene>
    <name evidence="9" type="ORF">KRR39_05950</name>
</gene>
<evidence type="ECO:0000256" key="2">
    <source>
        <dbReference type="ARBA" id="ARBA00022722"/>
    </source>
</evidence>
<keyword evidence="10" id="KW-1185">Reference proteome</keyword>
<evidence type="ECO:0000313" key="10">
    <source>
        <dbReference type="Proteomes" id="UP000683575"/>
    </source>
</evidence>
<reference evidence="9" key="1">
    <citation type="submission" date="2021-06" db="EMBL/GenBank/DDBJ databases">
        <title>Complete genome sequence of Nocardioides sp. G188.</title>
        <authorList>
            <person name="Im W.-T."/>
        </authorList>
    </citation>
    <scope>NUCLEOTIDE SEQUENCE</scope>
    <source>
        <strain evidence="9">G188</strain>
    </source>
</reference>
<feature type="domain" description="Endonuclease/exonuclease/phosphatase" evidence="8">
    <location>
        <begin position="8"/>
        <end position="299"/>
    </location>
</feature>
<keyword evidence="4" id="KW-0227">DNA damage</keyword>
<protein>
    <submittedName>
        <fullName evidence="9">Endonuclease/exonuclease/phosphatase family protein</fullName>
    </submittedName>
</protein>